<dbReference type="Pfam" id="PF08028">
    <property type="entry name" value="Acyl-CoA_dh_2"/>
    <property type="match status" value="1"/>
</dbReference>
<keyword evidence="1" id="KW-0560">Oxidoreductase</keyword>
<dbReference type="GO" id="GO:0003995">
    <property type="term" value="F:acyl-CoA dehydrogenase activity"/>
    <property type="evidence" value="ECO:0007669"/>
    <property type="project" value="TreeGrafter"/>
</dbReference>
<reference evidence="4 5" key="1">
    <citation type="submission" date="2020-07" db="EMBL/GenBank/DDBJ databases">
        <title>Complete genome sequence of Mycolicibacterium litorale like strain isolated from cardiac implantable electronic device infection.</title>
        <authorList>
            <person name="Fukano H."/>
            <person name="Miyama H."/>
            <person name="Hoshino Y."/>
        </authorList>
    </citation>
    <scope>NUCLEOTIDE SEQUENCE [LARGE SCALE GENOMIC DNA]</scope>
    <source>
        <strain evidence="4 5">NIIDNTM18</strain>
    </source>
</reference>
<protein>
    <submittedName>
        <fullName evidence="4">Acyl-CoA dehydrogenase</fullName>
    </submittedName>
</protein>
<dbReference type="InterPro" id="IPR046373">
    <property type="entry name" value="Acyl-CoA_Oxase/DH_mid-dom_sf"/>
</dbReference>
<evidence type="ECO:0000259" key="3">
    <source>
        <dbReference type="Pfam" id="PF08028"/>
    </source>
</evidence>
<feature type="domain" description="Acyl-CoA dehydrogenase C-terminal" evidence="3">
    <location>
        <begin position="261"/>
        <end position="390"/>
    </location>
</feature>
<dbReference type="InterPro" id="IPR009100">
    <property type="entry name" value="AcylCoA_DH/oxidase_NM_dom_sf"/>
</dbReference>
<dbReference type="PIRSF" id="PIRSF016578">
    <property type="entry name" value="HsaA"/>
    <property type="match status" value="1"/>
</dbReference>
<accession>A0A6S6P684</accession>
<sequence>MLESRPVNHPGAWGVSHDVTDIYSEHVRISPPPDPALLPDALRPIIEATLEEGERGRVAPEPLRNALRDSGALRMLTPREFGGTETPLTTVLGVYEGLGRIDASTGLLVWNANFGFIGALLSAAGAEHLWGTTPDPVFANSGKAGVIEVVDGGYELSGWFPIVTGIDAADWLIVCAVVSRNGTPELIDGVPDLRLCAVRTGDFTIEDTWDVSGTRATGSNNAMVESVFVPADLVTPPLHDPPRIDRRLYRGFIPHLVFAGCTAVALGVAQAAVDATVTLATRKAAATGCFLADEAHTQYAIAKADTALAASRALLFSSIETLQSLAELGRAVTIQHRAALRAAMTHAAEVSREALVGMYELAGSSALYRGHPLERTFRDGMAVLQHANHSRRFLQAAGRVHLGRDPGVPLF</sequence>
<name>A0A6S6P684_9MYCO</name>
<dbReference type="PANTHER" id="PTHR43884:SF25">
    <property type="entry name" value="ACYL-COA DEHYDROGENASE YDBM-RELATED"/>
    <property type="match status" value="1"/>
</dbReference>
<dbReference type="Gene3D" id="2.40.110.10">
    <property type="entry name" value="Butyryl-CoA Dehydrogenase, subunit A, domain 2"/>
    <property type="match status" value="1"/>
</dbReference>
<organism evidence="4 5">
    <name type="scientific">Mycolicibacterium litorale</name>
    <dbReference type="NCBI Taxonomy" id="758802"/>
    <lineage>
        <taxon>Bacteria</taxon>
        <taxon>Bacillati</taxon>
        <taxon>Actinomycetota</taxon>
        <taxon>Actinomycetes</taxon>
        <taxon>Mycobacteriales</taxon>
        <taxon>Mycobacteriaceae</taxon>
        <taxon>Mycolicibacterium</taxon>
    </lineage>
</organism>
<dbReference type="AlphaFoldDB" id="A0A6S6P684"/>
<proteinExistence type="predicted"/>
<dbReference type="SUPFAM" id="SSF47203">
    <property type="entry name" value="Acyl-CoA dehydrogenase C-terminal domain-like"/>
    <property type="match status" value="1"/>
</dbReference>
<dbReference type="InterPro" id="IPR013107">
    <property type="entry name" value="Acyl-CoA_DH_C"/>
</dbReference>
<dbReference type="Proteomes" id="UP000515734">
    <property type="component" value="Chromosome"/>
</dbReference>
<gene>
    <name evidence="4" type="ORF">NIIDNTM18_29300</name>
</gene>
<dbReference type="Gene3D" id="1.20.140.10">
    <property type="entry name" value="Butyryl-CoA Dehydrogenase, subunit A, domain 3"/>
    <property type="match status" value="1"/>
</dbReference>
<dbReference type="Gene3D" id="1.10.540.10">
    <property type="entry name" value="Acyl-CoA dehydrogenase/oxidase, N-terminal domain"/>
    <property type="match status" value="1"/>
</dbReference>
<feature type="domain" description="Acyl-CoA dehydrogenase/oxidase N-terminal" evidence="2">
    <location>
        <begin position="52"/>
        <end position="127"/>
    </location>
</feature>
<evidence type="ECO:0000256" key="1">
    <source>
        <dbReference type="ARBA" id="ARBA00023002"/>
    </source>
</evidence>
<dbReference type="EMBL" id="AP023287">
    <property type="protein sequence ID" value="BCI53652.1"/>
    <property type="molecule type" value="Genomic_DNA"/>
</dbReference>
<evidence type="ECO:0000313" key="5">
    <source>
        <dbReference type="Proteomes" id="UP000515734"/>
    </source>
</evidence>
<dbReference type="SUPFAM" id="SSF56645">
    <property type="entry name" value="Acyl-CoA dehydrogenase NM domain-like"/>
    <property type="match status" value="1"/>
</dbReference>
<dbReference type="GO" id="GO:0050660">
    <property type="term" value="F:flavin adenine dinucleotide binding"/>
    <property type="evidence" value="ECO:0007669"/>
    <property type="project" value="InterPro"/>
</dbReference>
<evidence type="ECO:0000259" key="2">
    <source>
        <dbReference type="Pfam" id="PF02771"/>
    </source>
</evidence>
<dbReference type="InterPro" id="IPR036250">
    <property type="entry name" value="AcylCo_DH-like_C"/>
</dbReference>
<dbReference type="InterPro" id="IPR013786">
    <property type="entry name" value="AcylCoA_DH/ox_N"/>
</dbReference>
<evidence type="ECO:0000313" key="4">
    <source>
        <dbReference type="EMBL" id="BCI53652.1"/>
    </source>
</evidence>
<dbReference type="Pfam" id="PF02771">
    <property type="entry name" value="Acyl-CoA_dh_N"/>
    <property type="match status" value="1"/>
</dbReference>
<dbReference type="PANTHER" id="PTHR43884">
    <property type="entry name" value="ACYL-COA DEHYDROGENASE"/>
    <property type="match status" value="1"/>
</dbReference>
<dbReference type="InterPro" id="IPR037069">
    <property type="entry name" value="AcylCoA_DH/ox_N_sf"/>
</dbReference>